<protein>
    <submittedName>
        <fullName evidence="2">Uncharacterized protein</fullName>
    </submittedName>
</protein>
<comment type="caution">
    <text evidence="2">The sequence shown here is derived from an EMBL/GenBank/DDBJ whole genome shotgun (WGS) entry which is preliminary data.</text>
</comment>
<name>A0A5N6P2A1_9ASTR</name>
<evidence type="ECO:0000313" key="2">
    <source>
        <dbReference type="EMBL" id="KAD5802305.1"/>
    </source>
</evidence>
<dbReference type="Proteomes" id="UP000326396">
    <property type="component" value="Linkage Group LG15"/>
</dbReference>
<feature type="region of interest" description="Disordered" evidence="1">
    <location>
        <begin position="1"/>
        <end position="24"/>
    </location>
</feature>
<dbReference type="AlphaFoldDB" id="A0A5N6P2A1"/>
<evidence type="ECO:0000256" key="1">
    <source>
        <dbReference type="SAM" id="MobiDB-lite"/>
    </source>
</evidence>
<organism evidence="2 3">
    <name type="scientific">Mikania micrantha</name>
    <name type="common">bitter vine</name>
    <dbReference type="NCBI Taxonomy" id="192012"/>
    <lineage>
        <taxon>Eukaryota</taxon>
        <taxon>Viridiplantae</taxon>
        <taxon>Streptophyta</taxon>
        <taxon>Embryophyta</taxon>
        <taxon>Tracheophyta</taxon>
        <taxon>Spermatophyta</taxon>
        <taxon>Magnoliopsida</taxon>
        <taxon>eudicotyledons</taxon>
        <taxon>Gunneridae</taxon>
        <taxon>Pentapetalae</taxon>
        <taxon>asterids</taxon>
        <taxon>campanulids</taxon>
        <taxon>Asterales</taxon>
        <taxon>Asteraceae</taxon>
        <taxon>Asteroideae</taxon>
        <taxon>Heliantheae alliance</taxon>
        <taxon>Eupatorieae</taxon>
        <taxon>Mikania</taxon>
    </lineage>
</organism>
<dbReference type="EMBL" id="SZYD01000007">
    <property type="protein sequence ID" value="KAD5802305.1"/>
    <property type="molecule type" value="Genomic_DNA"/>
</dbReference>
<reference evidence="2 3" key="1">
    <citation type="submission" date="2019-05" db="EMBL/GenBank/DDBJ databases">
        <title>Mikania micrantha, genome provides insights into the molecular mechanism of rapid growth.</title>
        <authorList>
            <person name="Liu B."/>
        </authorList>
    </citation>
    <scope>NUCLEOTIDE SEQUENCE [LARGE SCALE GENOMIC DNA]</scope>
    <source>
        <strain evidence="2">NLD-2019</strain>
        <tissue evidence="2">Leaf</tissue>
    </source>
</reference>
<dbReference type="OrthoDB" id="1436686at2759"/>
<sequence>METEGLVTAARGGACRGLPNPRPKRRFYQATQKPPPTIHPRHLQVIPSLLSGYRMPKKKLDTFRGKSFRCEIKESLEAEMEDNVEHPEDRAEIGLNAILGNSHPTTMKVPRMLNSTKVLILLDGGSMHNFISDVLVKELTLPTQNIRHLTSKSVMET</sequence>
<accession>A0A5N6P2A1</accession>
<gene>
    <name evidence="2" type="ORF">E3N88_13665</name>
</gene>
<keyword evidence="3" id="KW-1185">Reference proteome</keyword>
<evidence type="ECO:0000313" key="3">
    <source>
        <dbReference type="Proteomes" id="UP000326396"/>
    </source>
</evidence>
<proteinExistence type="predicted"/>